<protein>
    <submittedName>
        <fullName evidence="1">Uncharacterized protein</fullName>
    </submittedName>
</protein>
<gene>
    <name evidence="1" type="ORF">TTEB3V08_LOCUS3439</name>
</gene>
<dbReference type="EMBL" id="OE000891">
    <property type="protein sequence ID" value="CAD7455367.1"/>
    <property type="molecule type" value="Genomic_DNA"/>
</dbReference>
<name>A0A7R9FMX0_9NEOP</name>
<dbReference type="AlphaFoldDB" id="A0A7R9FMX0"/>
<sequence>MDSAEVLLPQRANSAAQPLVNRRSEPPGTIPLHSYEITLIRENTDEGHKAQFVHFCHVQKEKHEGGRGKRVNGVQGAIDGGVFCPGGKRVNGVQGAIDGGVFCPGGKRVNGVQGAIDGGVICPGGKRIKELKATLTLIPKLKLLITMWLYMIAVSPTIKARTADEIIASHDRPRTYLNAVDRDLRLNVDENLVISSNSVKEWRQ</sequence>
<accession>A0A7R9FMX0</accession>
<proteinExistence type="predicted"/>
<reference evidence="1" key="1">
    <citation type="submission" date="2020-11" db="EMBL/GenBank/DDBJ databases">
        <authorList>
            <person name="Tran Van P."/>
        </authorList>
    </citation>
    <scope>NUCLEOTIDE SEQUENCE</scope>
</reference>
<evidence type="ECO:0000313" key="1">
    <source>
        <dbReference type="EMBL" id="CAD7455367.1"/>
    </source>
</evidence>
<organism evidence="1">
    <name type="scientific">Timema tahoe</name>
    <dbReference type="NCBI Taxonomy" id="61484"/>
    <lineage>
        <taxon>Eukaryota</taxon>
        <taxon>Metazoa</taxon>
        <taxon>Ecdysozoa</taxon>
        <taxon>Arthropoda</taxon>
        <taxon>Hexapoda</taxon>
        <taxon>Insecta</taxon>
        <taxon>Pterygota</taxon>
        <taxon>Neoptera</taxon>
        <taxon>Polyneoptera</taxon>
        <taxon>Phasmatodea</taxon>
        <taxon>Timematodea</taxon>
        <taxon>Timematoidea</taxon>
        <taxon>Timematidae</taxon>
        <taxon>Timema</taxon>
    </lineage>
</organism>